<evidence type="ECO:0000256" key="1">
    <source>
        <dbReference type="SAM" id="Phobius"/>
    </source>
</evidence>
<organism evidence="2">
    <name type="scientific">Klebsiella pneumoniae</name>
    <dbReference type="NCBI Taxonomy" id="573"/>
    <lineage>
        <taxon>Bacteria</taxon>
        <taxon>Pseudomonadati</taxon>
        <taxon>Pseudomonadota</taxon>
        <taxon>Gammaproteobacteria</taxon>
        <taxon>Enterobacterales</taxon>
        <taxon>Enterobacteriaceae</taxon>
        <taxon>Klebsiella/Raoultella group</taxon>
        <taxon>Klebsiella</taxon>
        <taxon>Klebsiella pneumoniae complex</taxon>
    </lineage>
</organism>
<sequence length="271" mass="29977">MRKMDIILPGNKSQARVWAETMINLEARKLVNTANIVGARHLGDGLTRLKFIDEIKSVINGEFERARRAKSDEECMTCLRNLQAENTSLLEQSRQLQTGYAKLYAQIKYVRDEDRMVGYVISGIKVVLAGMQGVFGFVLTSSMTPVGVLAGAILIVDSANTITREVGRQFLNEPDTQGMFGDGAMNIAKFMGFEPSTGLGIYNGIALAGNIYSVYGLMARPGTWRLFNYISTDFYRKIDTMSRGKLTMKIVGWGVKAKVVFDLITSDDAGK</sequence>
<dbReference type="AlphaFoldDB" id="A0A3P8MLM8"/>
<protein>
    <submittedName>
        <fullName evidence="2">Membrane protein</fullName>
    </submittedName>
</protein>
<name>A0A3P8MLM8_KLEPN</name>
<accession>A0A3P8MLM8</accession>
<feature type="transmembrane region" description="Helical" evidence="1">
    <location>
        <begin position="116"/>
        <end position="139"/>
    </location>
</feature>
<dbReference type="EMBL" id="MF344567">
    <property type="protein sequence ID" value="AVE20214.1"/>
    <property type="molecule type" value="Genomic_DNA"/>
</dbReference>
<dbReference type="InterPro" id="IPR025320">
    <property type="entry name" value="DUF4225"/>
</dbReference>
<geneLocation type="plasmid" evidence="2">
    <name>pA708-IMP</name>
</geneLocation>
<dbReference type="Pfam" id="PF13988">
    <property type="entry name" value="DUF4225"/>
    <property type="match status" value="1"/>
</dbReference>
<evidence type="ECO:0000313" key="2">
    <source>
        <dbReference type="EMBL" id="AVE20214.1"/>
    </source>
</evidence>
<reference evidence="2" key="1">
    <citation type="submission" date="2017-06" db="EMBL/GenBank/DDBJ databases">
        <title>Complete sequence of pA708-IMP.</title>
        <authorList>
            <person name="Liang Q."/>
            <person name="Yin Z."/>
            <person name="Feng J."/>
            <person name="Zhan Z."/>
            <person name="Song Y."/>
            <person name="Tong Y."/>
            <person name="Wu W."/>
            <person name="Chen W."/>
            <person name="Jiang L."/>
            <person name="Zhou D."/>
        </authorList>
    </citation>
    <scope>NUCLEOTIDE SEQUENCE</scope>
    <source>
        <strain evidence="2">A708</strain>
        <plasmid evidence="2">pA708-IMP</plasmid>
    </source>
</reference>
<feature type="transmembrane region" description="Helical" evidence="1">
    <location>
        <begin position="199"/>
        <end position="218"/>
    </location>
</feature>
<keyword evidence="1" id="KW-0812">Transmembrane</keyword>
<keyword evidence="2" id="KW-0614">Plasmid</keyword>
<keyword evidence="1" id="KW-0472">Membrane</keyword>
<keyword evidence="1" id="KW-1133">Transmembrane helix</keyword>
<proteinExistence type="predicted"/>